<proteinExistence type="predicted"/>
<evidence type="ECO:0000313" key="6">
    <source>
        <dbReference type="Proteomes" id="UP001497392"/>
    </source>
</evidence>
<feature type="transmembrane region" description="Helical" evidence="3">
    <location>
        <begin position="720"/>
        <end position="739"/>
    </location>
</feature>
<feature type="compositionally biased region" description="Basic and acidic residues" evidence="2">
    <location>
        <begin position="62"/>
        <end position="77"/>
    </location>
</feature>
<organism evidence="5 6">
    <name type="scientific">Coccomyxa viridis</name>
    <dbReference type="NCBI Taxonomy" id="1274662"/>
    <lineage>
        <taxon>Eukaryota</taxon>
        <taxon>Viridiplantae</taxon>
        <taxon>Chlorophyta</taxon>
        <taxon>core chlorophytes</taxon>
        <taxon>Trebouxiophyceae</taxon>
        <taxon>Trebouxiophyceae incertae sedis</taxon>
        <taxon>Coccomyxaceae</taxon>
        <taxon>Coccomyxa</taxon>
    </lineage>
</organism>
<dbReference type="Proteomes" id="UP001497392">
    <property type="component" value="Unassembled WGS sequence"/>
</dbReference>
<dbReference type="InterPro" id="IPR011992">
    <property type="entry name" value="EF-hand-dom_pair"/>
</dbReference>
<name>A0ABP1FVZ0_9CHLO</name>
<feature type="compositionally biased region" description="Basic and acidic residues" evidence="2">
    <location>
        <begin position="550"/>
        <end position="563"/>
    </location>
</feature>
<feature type="region of interest" description="Disordered" evidence="2">
    <location>
        <begin position="17"/>
        <end position="116"/>
    </location>
</feature>
<accession>A0ABP1FVZ0</accession>
<comment type="caution">
    <text evidence="5">The sequence shown here is derived from an EMBL/GenBank/DDBJ whole genome shotgun (WGS) entry which is preliminary data.</text>
</comment>
<evidence type="ECO:0000259" key="4">
    <source>
        <dbReference type="PROSITE" id="PS50222"/>
    </source>
</evidence>
<feature type="transmembrane region" description="Helical" evidence="3">
    <location>
        <begin position="144"/>
        <end position="163"/>
    </location>
</feature>
<dbReference type="InterPro" id="IPR018247">
    <property type="entry name" value="EF_Hand_1_Ca_BS"/>
</dbReference>
<feature type="region of interest" description="Disordered" evidence="2">
    <location>
        <begin position="414"/>
        <end position="470"/>
    </location>
</feature>
<dbReference type="EMBL" id="CAXHTA020000007">
    <property type="protein sequence ID" value="CAL5222358.1"/>
    <property type="molecule type" value="Genomic_DNA"/>
</dbReference>
<dbReference type="SMART" id="SM00054">
    <property type="entry name" value="EFh"/>
    <property type="match status" value="1"/>
</dbReference>
<dbReference type="SUPFAM" id="SSF47473">
    <property type="entry name" value="EF-hand"/>
    <property type="match status" value="1"/>
</dbReference>
<dbReference type="Gene3D" id="1.10.238.10">
    <property type="entry name" value="EF-hand"/>
    <property type="match status" value="1"/>
</dbReference>
<feature type="compositionally biased region" description="Polar residues" evidence="2">
    <location>
        <begin position="534"/>
        <end position="547"/>
    </location>
</feature>
<gene>
    <name evidence="5" type="primary">g4710</name>
    <name evidence="5" type="ORF">VP750_LOCUS4017</name>
</gene>
<reference evidence="5 6" key="1">
    <citation type="submission" date="2024-06" db="EMBL/GenBank/DDBJ databases">
        <authorList>
            <person name="Kraege A."/>
            <person name="Thomma B."/>
        </authorList>
    </citation>
    <scope>NUCLEOTIDE SEQUENCE [LARGE SCALE GENOMIC DNA]</scope>
</reference>
<protein>
    <submittedName>
        <fullName evidence="5">G4710 protein</fullName>
    </submittedName>
</protein>
<feature type="domain" description="EF-hand" evidence="4">
    <location>
        <begin position="664"/>
        <end position="699"/>
    </location>
</feature>
<evidence type="ECO:0000313" key="5">
    <source>
        <dbReference type="EMBL" id="CAL5222358.1"/>
    </source>
</evidence>
<dbReference type="PANTHER" id="PTHR31323:SF1">
    <property type="entry name" value="MECHANOSENSITIVE ION CHANNEL PROTEIN"/>
    <property type="match status" value="1"/>
</dbReference>
<feature type="transmembrane region" description="Helical" evidence="3">
    <location>
        <begin position="745"/>
        <end position="763"/>
    </location>
</feature>
<keyword evidence="3" id="KW-0812">Transmembrane</keyword>
<dbReference type="PANTHER" id="PTHR31323">
    <property type="entry name" value="MECHANOSENSITIVE ION CHANNEL PROTEIN MSY2"/>
    <property type="match status" value="1"/>
</dbReference>
<sequence length="925" mass="102508">MAGQDARPAAMLEEIIVAGAVPQQRQNHQEHGHRMSYADGSQDTDAVHGQQHADFSNVGDGSQERHPLRPKSLEHLDLNTARSPRPGRGGAASPRSRKALASRKSSRRITAPTSPASHEEAFKFELDLEGEPASKKPFWRRWKFYRNSFVLAFITAGILLRIFNHHSNGSKIPHPRNSWERFRADVQNFELWRWFFFFGGIAPIWWVGDFVVRLLVFLVESAFLNVRNVMYFLVAVRKPVGNFIRAVLLMPLYVPLFAPKAYSSATASHVYTIVLKAIACLILFTFANVLSTLLAKMMASHFHKATYFHKMQEAIRKEYYLSVLLAPRPGRATNMMAFSSDVDLAKLGSSGSDTDGQLKKPAAFSTQLYNSLVAPMAAKILPGGAARATSAPLTSATLQPEVVLSTAANQLQQSNAQHSNAMALPPIAPVRTPNGMASPPGPLVGPPAAHGGYLATQSLPGHVEGGSSNASMAREALTDAAAADYYGAGNAERVAAARERTRRKLTSSHSRDPSDTNPETPGADDLFRELPHFPNQSKRWSTASSPFQKVPERSNSSREKLLSKEGGPGKWGSMGTKEKFDAGNLMAEVIENSAEPLDLREGDRDGRNIAARLHAVEKHLRKNPLQGGTFYDKLQRSTLLHLLEPEEPGSARSYIIAEDFEELLPLEQSREAFAMLDQDGNGQLTPKELCAAVTEIYQERANLAVQLKDTKSVVGRLKSVISVVLHIVFIFFYLVIYNVDIQKVWLLFSSVVLAFAFIFGNSIRQLYEAVILLFVIHPYDVEEINLAMTTLRGTDMVRQYFPNTQMTNAAIVNISRSDNKCDSFTVPVATSTPTHVLEEVTKRVDAFLRANKNEYTATRECVYKDVQDVWPVRTIILIAWQYTHRGADASRTLRARSGVIKAVHDALHELGVYMPANRDNNPSLQ</sequence>
<feature type="region of interest" description="Disordered" evidence="2">
    <location>
        <begin position="496"/>
        <end position="575"/>
    </location>
</feature>
<feature type="transmembrane region" description="Helical" evidence="3">
    <location>
        <begin position="270"/>
        <end position="295"/>
    </location>
</feature>
<evidence type="ECO:0000256" key="2">
    <source>
        <dbReference type="SAM" id="MobiDB-lite"/>
    </source>
</evidence>
<feature type="transmembrane region" description="Helical" evidence="3">
    <location>
        <begin position="194"/>
        <end position="219"/>
    </location>
</feature>
<dbReference type="PROSITE" id="PS00018">
    <property type="entry name" value="EF_HAND_1"/>
    <property type="match status" value="1"/>
</dbReference>
<evidence type="ECO:0000256" key="3">
    <source>
        <dbReference type="SAM" id="Phobius"/>
    </source>
</evidence>
<dbReference type="PROSITE" id="PS50222">
    <property type="entry name" value="EF_HAND_2"/>
    <property type="match status" value="1"/>
</dbReference>
<evidence type="ECO:0000256" key="1">
    <source>
        <dbReference type="ARBA" id="ARBA00022837"/>
    </source>
</evidence>
<keyword evidence="6" id="KW-1185">Reference proteome</keyword>
<keyword evidence="1" id="KW-0106">Calcium</keyword>
<keyword evidence="3" id="KW-1133">Transmembrane helix</keyword>
<keyword evidence="3" id="KW-0472">Membrane</keyword>
<dbReference type="InterPro" id="IPR002048">
    <property type="entry name" value="EF_hand_dom"/>
</dbReference>
<feature type="compositionally biased region" description="Basic residues" evidence="2">
    <location>
        <begin position="95"/>
        <end position="107"/>
    </location>
</feature>